<dbReference type="AlphaFoldDB" id="A0AAD5M0Q3"/>
<dbReference type="GO" id="GO:0010181">
    <property type="term" value="F:FMN binding"/>
    <property type="evidence" value="ECO:0007669"/>
    <property type="project" value="TreeGrafter"/>
</dbReference>
<evidence type="ECO:0000256" key="6">
    <source>
        <dbReference type="SAM" id="SignalP"/>
    </source>
</evidence>
<dbReference type="SUPFAM" id="SSF53254">
    <property type="entry name" value="Phosphoglycerate mutase-like"/>
    <property type="match status" value="1"/>
</dbReference>
<dbReference type="Pfam" id="PF00667">
    <property type="entry name" value="FAD_binding_1"/>
    <property type="match status" value="1"/>
</dbReference>
<dbReference type="SUPFAM" id="SSF63380">
    <property type="entry name" value="Riboflavin synthase domain-like"/>
    <property type="match status" value="1"/>
</dbReference>
<dbReference type="CDD" id="cd07061">
    <property type="entry name" value="HP_HAP_like"/>
    <property type="match status" value="1"/>
</dbReference>
<sequence length="822" mass="91982">MPATARLISGVLWAAAVAVAAGPYDGWKPHAYCNDLRLYNASRITPLTTEQEARVESLVQVQIVSRHGARAPYAQVFCWDNGGNNPLEATWNCTPSEVMSQNIGYKSPTGYGRLYAKMYIDGGNLLNGTCRIGGLLPEGRQQHLLNGEFLRDAYVGDGPLKLFSSSDLKDSPRGSIYLRSDDEERTVGSGQALMDGLFPPDESRPSLDSMLTWNVKDYAVDYLAMNDRICPMMGYIANLSNAAPDFVRHRKDPATIKMEKDFYKRVGNFSWNSILECLSISRCNDLPLPPGVDEDLFTKVFSEVETREAYFLLYNDSWYAKVAMQPAVGELLVKLDAALSDAPDAPRLSVMMAHDSTIIPMLAAIQRQHWDRKWTPYAGMLIMELYKTKAKSHAVRLLFMGQPLRIPECADSKLTVCWLPQEKLLEYELSQQGSAKVVKPSRPPPRFNVVFLDKEPTPEQCAQMHANDRTLYRVARNELISQPYRTKDGAWRSVRHIDLHVGPAQHANVGDNASNIAVFVPNDACLVDRMLRHLQVDPDIVYTISPLVESEEPSKTPRPFEEISSVRDALTWSLDLVSTPRSSFLRQLAAYATDENEIATLTAPQAAETLKASRPSQPTTVADVFDLFPSVHIDFASFLQLAPYLSALDADKDCVRATFFQSSFVFPHQDRRPVMMISAGTGIAPFRAFLQDLEHEFASHTIQRRRAYLFYGCRRPDADFLYAEEIHRAMTDGALDELHVAFSDRPNQTKQHVQDAVAAQGALVARHLLEEDGRIFLCGSRAMGRAVRAAVLQALVQHGGVASELDAATFLSDRQRWITELW</sequence>
<dbReference type="GO" id="GO:0050660">
    <property type="term" value="F:flavin adenine dinucleotide binding"/>
    <property type="evidence" value="ECO:0007669"/>
    <property type="project" value="TreeGrafter"/>
</dbReference>
<proteinExistence type="predicted"/>
<name>A0AAD5M0Q3_PYTIN</name>
<comment type="caution">
    <text evidence="9">The sequence shown here is derived from an EMBL/GenBank/DDBJ whole genome shotgun (WGS) entry which is preliminary data.</text>
</comment>
<feature type="domain" description="Oxidoreductase FAD/NAD(P)-binding" evidence="7">
    <location>
        <begin position="676"/>
        <end position="788"/>
    </location>
</feature>
<evidence type="ECO:0000256" key="3">
    <source>
        <dbReference type="ARBA" id="ARBA00022827"/>
    </source>
</evidence>
<dbReference type="InterPro" id="IPR017938">
    <property type="entry name" value="Riboflavin_synthase-like_b-brl"/>
</dbReference>
<organism evidence="9 10">
    <name type="scientific">Pythium insidiosum</name>
    <name type="common">Pythiosis disease agent</name>
    <dbReference type="NCBI Taxonomy" id="114742"/>
    <lineage>
        <taxon>Eukaryota</taxon>
        <taxon>Sar</taxon>
        <taxon>Stramenopiles</taxon>
        <taxon>Oomycota</taxon>
        <taxon>Peronosporomycetes</taxon>
        <taxon>Pythiales</taxon>
        <taxon>Pythiaceae</taxon>
        <taxon>Pythium</taxon>
    </lineage>
</organism>
<feature type="domain" description="Sulfite reductase [NADPH] flavoprotein alpha-component-like FAD-binding" evidence="8">
    <location>
        <begin position="490"/>
        <end position="645"/>
    </location>
</feature>
<reference evidence="9" key="1">
    <citation type="submission" date="2021-12" db="EMBL/GenBank/DDBJ databases">
        <title>Prjna785345.</title>
        <authorList>
            <person name="Rujirawat T."/>
            <person name="Krajaejun T."/>
        </authorList>
    </citation>
    <scope>NUCLEOTIDE SEQUENCE</scope>
    <source>
        <strain evidence="9">Pi057C3</strain>
    </source>
</reference>
<evidence type="ECO:0000256" key="2">
    <source>
        <dbReference type="ARBA" id="ARBA00022630"/>
    </source>
</evidence>
<dbReference type="Gene3D" id="1.20.990.10">
    <property type="entry name" value="NADPH-cytochrome p450 Reductase, Chain A, domain 3"/>
    <property type="match status" value="1"/>
</dbReference>
<dbReference type="Pfam" id="PF00328">
    <property type="entry name" value="His_Phos_2"/>
    <property type="match status" value="1"/>
</dbReference>
<dbReference type="InterPro" id="IPR003097">
    <property type="entry name" value="CysJ-like_FAD-binding"/>
</dbReference>
<dbReference type="PROSITE" id="PS00616">
    <property type="entry name" value="HIS_ACID_PHOSPHAT_1"/>
    <property type="match status" value="1"/>
</dbReference>
<keyword evidence="2" id="KW-0285">Flavoprotein</keyword>
<evidence type="ECO:0000259" key="8">
    <source>
        <dbReference type="Pfam" id="PF00667"/>
    </source>
</evidence>
<keyword evidence="3" id="KW-0274">FAD</keyword>
<evidence type="ECO:0000313" key="10">
    <source>
        <dbReference type="Proteomes" id="UP001209570"/>
    </source>
</evidence>
<dbReference type="InterPro" id="IPR001433">
    <property type="entry name" value="OxRdtase_FAD/NAD-bd"/>
</dbReference>
<dbReference type="PRINTS" id="PR00371">
    <property type="entry name" value="FPNCR"/>
</dbReference>
<gene>
    <name evidence="9" type="ORF">P43SY_000549</name>
</gene>
<comment type="cofactor">
    <cofactor evidence="1">
        <name>FAD</name>
        <dbReference type="ChEBI" id="CHEBI:57692"/>
    </cofactor>
</comment>
<dbReference type="SUPFAM" id="SSF52343">
    <property type="entry name" value="Ferredoxin reductase-like, C-terminal NADP-linked domain"/>
    <property type="match status" value="1"/>
</dbReference>
<keyword evidence="6" id="KW-0732">Signal</keyword>
<dbReference type="EMBL" id="JAKCXM010000225">
    <property type="protein sequence ID" value="KAJ0398180.1"/>
    <property type="molecule type" value="Genomic_DNA"/>
</dbReference>
<evidence type="ECO:0000313" key="9">
    <source>
        <dbReference type="EMBL" id="KAJ0398180.1"/>
    </source>
</evidence>
<dbReference type="EC" id="1.6.2.4" evidence="5"/>
<dbReference type="InterPro" id="IPR001709">
    <property type="entry name" value="Flavoprot_Pyr_Nucl_cyt_Rdtase"/>
</dbReference>
<evidence type="ECO:0000256" key="1">
    <source>
        <dbReference type="ARBA" id="ARBA00001974"/>
    </source>
</evidence>
<dbReference type="PROSITE" id="PS00778">
    <property type="entry name" value="HIS_ACID_PHOSPHAT_2"/>
    <property type="match status" value="1"/>
</dbReference>
<dbReference type="Pfam" id="PF00175">
    <property type="entry name" value="NAD_binding_1"/>
    <property type="match status" value="1"/>
</dbReference>
<dbReference type="PANTHER" id="PTHR19384:SF17">
    <property type="entry name" value="NADPH--CYTOCHROME P450 REDUCTASE"/>
    <property type="match status" value="1"/>
</dbReference>
<dbReference type="Gene3D" id="3.40.50.80">
    <property type="entry name" value="Nucleotide-binding domain of ferredoxin-NADP reductase (FNR) module"/>
    <property type="match status" value="1"/>
</dbReference>
<dbReference type="InterPro" id="IPR039261">
    <property type="entry name" value="FNR_nucleotide-bd"/>
</dbReference>
<dbReference type="Gene3D" id="3.40.50.1240">
    <property type="entry name" value="Phosphoglycerate mutase-like"/>
    <property type="match status" value="1"/>
</dbReference>
<dbReference type="InterPro" id="IPR023173">
    <property type="entry name" value="NADPH_Cyt_P450_Rdtase_alpha"/>
</dbReference>
<dbReference type="PANTHER" id="PTHR19384">
    <property type="entry name" value="NITRIC OXIDE SYNTHASE-RELATED"/>
    <property type="match status" value="1"/>
</dbReference>
<dbReference type="GO" id="GO:0003958">
    <property type="term" value="F:NADPH-hemoprotein reductase activity"/>
    <property type="evidence" value="ECO:0007669"/>
    <property type="project" value="UniProtKB-EC"/>
</dbReference>
<protein>
    <recommendedName>
        <fullName evidence="5">NADPH--hemoprotein reductase</fullName>
        <ecNumber evidence="5">1.6.2.4</ecNumber>
    </recommendedName>
</protein>
<feature type="signal peptide" evidence="6">
    <location>
        <begin position="1"/>
        <end position="20"/>
    </location>
</feature>
<keyword evidence="4" id="KW-0560">Oxidoreductase</keyword>
<evidence type="ECO:0000259" key="7">
    <source>
        <dbReference type="Pfam" id="PF00175"/>
    </source>
</evidence>
<evidence type="ECO:0000256" key="4">
    <source>
        <dbReference type="ARBA" id="ARBA00023002"/>
    </source>
</evidence>
<feature type="chain" id="PRO_5042295987" description="NADPH--hemoprotein reductase" evidence="6">
    <location>
        <begin position="21"/>
        <end position="822"/>
    </location>
</feature>
<accession>A0AAD5M0Q3</accession>
<dbReference type="GO" id="GO:0005829">
    <property type="term" value="C:cytosol"/>
    <property type="evidence" value="ECO:0007669"/>
    <property type="project" value="TreeGrafter"/>
</dbReference>
<dbReference type="InterPro" id="IPR000560">
    <property type="entry name" value="His_Pase_clade-2"/>
</dbReference>
<evidence type="ECO:0000256" key="5">
    <source>
        <dbReference type="ARBA" id="ARBA00023797"/>
    </source>
</evidence>
<keyword evidence="10" id="KW-1185">Reference proteome</keyword>
<dbReference type="InterPro" id="IPR033379">
    <property type="entry name" value="Acid_Pase_AS"/>
</dbReference>
<dbReference type="InterPro" id="IPR029033">
    <property type="entry name" value="His_PPase_superfam"/>
</dbReference>
<dbReference type="Proteomes" id="UP001209570">
    <property type="component" value="Unassembled WGS sequence"/>
</dbReference>